<accession>A0A2N5E5X2</accession>
<dbReference type="GO" id="GO:0043571">
    <property type="term" value="P:maintenance of CRISPR repeat elements"/>
    <property type="evidence" value="ECO:0007669"/>
    <property type="project" value="InterPro"/>
</dbReference>
<dbReference type="InterPro" id="IPR010147">
    <property type="entry name" value="CRISPR-assoc_prot_CasD"/>
</dbReference>
<dbReference type="AlphaFoldDB" id="A0A2N5E5X2"/>
<sequence>MSDYLVFQLQGPMASWGEPAPGEVRHTHPLPSRSALLGLLAAALGIRRDEEQRLAEFNRHYQFLVCANEKSHWMRDYHTVQVPKESRKTRYFTRRDELRRDPLLLQTTLSRRDFYCDGYWLVVVSMTEGAPYPLTALQQALKQPVFPLCLGRKSHPLALPLWPHCFSGEIGAVLKQARNHYRQALQDLKVMAAFITDLHPCFWWEGDHPGLTVTTVTQRRDQPLSRRRWQFAERMVKKGHLPEETPCISQE</sequence>
<dbReference type="EMBL" id="PJZF01000008">
    <property type="protein sequence ID" value="PLR36724.1"/>
    <property type="molecule type" value="Genomic_DNA"/>
</dbReference>
<keyword evidence="1" id="KW-0051">Antiviral defense</keyword>
<dbReference type="GO" id="GO:0003723">
    <property type="term" value="F:RNA binding"/>
    <property type="evidence" value="ECO:0007669"/>
    <property type="project" value="InterPro"/>
</dbReference>
<dbReference type="Proteomes" id="UP000234240">
    <property type="component" value="Unassembled WGS sequence"/>
</dbReference>
<dbReference type="OrthoDB" id="5704083at2"/>
<dbReference type="RefSeq" id="WP_101816185.1">
    <property type="nucleotide sequence ID" value="NZ_PJZF01000008.1"/>
</dbReference>
<dbReference type="InterPro" id="IPR013422">
    <property type="entry name" value="CRISPR-assoc_prot_Cas5_N"/>
</dbReference>
<dbReference type="Pfam" id="PF09704">
    <property type="entry name" value="Cas_Cas5d"/>
    <property type="match status" value="1"/>
</dbReference>
<evidence type="ECO:0000313" key="3">
    <source>
        <dbReference type="Proteomes" id="UP000234240"/>
    </source>
</evidence>
<evidence type="ECO:0000256" key="1">
    <source>
        <dbReference type="ARBA" id="ARBA00023118"/>
    </source>
</evidence>
<comment type="caution">
    <text evidence="2">The sequence shown here is derived from an EMBL/GenBank/DDBJ whole genome shotgun (WGS) entry which is preliminary data.</text>
</comment>
<dbReference type="NCBIfam" id="TIGR02593">
    <property type="entry name" value="CRISPR_cas5"/>
    <property type="match status" value="1"/>
</dbReference>
<dbReference type="CDD" id="cd09645">
    <property type="entry name" value="Cas5_I-E"/>
    <property type="match status" value="1"/>
</dbReference>
<keyword evidence="3" id="KW-1185">Reference proteome</keyword>
<organism evidence="2 3">
    <name type="scientific">Chimaeribacter californicus</name>
    <dbReference type="NCBI Taxonomy" id="2060067"/>
    <lineage>
        <taxon>Bacteria</taxon>
        <taxon>Pseudomonadati</taxon>
        <taxon>Pseudomonadota</taxon>
        <taxon>Gammaproteobacteria</taxon>
        <taxon>Enterobacterales</taxon>
        <taxon>Yersiniaceae</taxon>
        <taxon>Chimaeribacter</taxon>
    </lineage>
</organism>
<reference evidence="2 3" key="1">
    <citation type="submission" date="2017-12" db="EMBL/GenBank/DDBJ databases">
        <title>Characterization of six clinical isolates of Enterochimera gen. nov., a novel genus of the Yersiniaciae family and the three species Enterochimera arupensis sp. nov., Enterochimera coloradensis sp. nov, and Enterochimera californica sp. nov.</title>
        <authorList>
            <person name="Rossi A."/>
            <person name="Fisher M."/>
        </authorList>
    </citation>
    <scope>NUCLEOTIDE SEQUENCE [LARGE SCALE GENOMIC DNA]</scope>
    <source>
        <strain evidence="3">2015-Iso6</strain>
    </source>
</reference>
<protein>
    <submittedName>
        <fullName evidence="2">Type I-E CRISPR-associated protein Cas5/CasD</fullName>
    </submittedName>
</protein>
<name>A0A2N5E5X2_9GAMM</name>
<dbReference type="NCBIfam" id="TIGR01868">
    <property type="entry name" value="casD_Cas5e"/>
    <property type="match status" value="1"/>
</dbReference>
<dbReference type="InterPro" id="IPR021124">
    <property type="entry name" value="CRISPR-assoc_prot_Cas5"/>
</dbReference>
<dbReference type="GO" id="GO:0051607">
    <property type="term" value="P:defense response to virus"/>
    <property type="evidence" value="ECO:0007669"/>
    <property type="project" value="UniProtKB-KW"/>
</dbReference>
<dbReference type="Gene3D" id="3.30.70.2660">
    <property type="match status" value="1"/>
</dbReference>
<evidence type="ECO:0000313" key="2">
    <source>
        <dbReference type="EMBL" id="PLR36724.1"/>
    </source>
</evidence>
<proteinExistence type="predicted"/>
<gene>
    <name evidence="2" type="primary">cas5e</name>
    <name evidence="2" type="ORF">CYR55_10965</name>
</gene>